<dbReference type="CDD" id="cd00351">
    <property type="entry name" value="TS_Pyrimidine_HMase"/>
    <property type="match status" value="1"/>
</dbReference>
<evidence type="ECO:0000313" key="6">
    <source>
        <dbReference type="EMBL" id="REF89230.1"/>
    </source>
</evidence>
<evidence type="ECO:0000313" key="7">
    <source>
        <dbReference type="Proteomes" id="UP000256900"/>
    </source>
</evidence>
<evidence type="ECO:0000256" key="4">
    <source>
        <dbReference type="HAMAP-Rule" id="MF_00008"/>
    </source>
</evidence>
<comment type="caution">
    <text evidence="4">Lacks conserved residue(s) required for the propagation of feature annotation.</text>
</comment>
<dbReference type="RefSeq" id="WP_115835029.1">
    <property type="nucleotide sequence ID" value="NZ_CP025086.1"/>
</dbReference>
<keyword evidence="7" id="KW-1185">Reference proteome</keyword>
<dbReference type="GO" id="GO:0032259">
    <property type="term" value="P:methylation"/>
    <property type="evidence" value="ECO:0007669"/>
    <property type="project" value="UniProtKB-KW"/>
</dbReference>
<name>A0A3D9Z4Q5_9HYPH</name>
<reference evidence="6 7" key="1">
    <citation type="submission" date="2018-08" db="EMBL/GenBank/DDBJ databases">
        <title>Genomic Encyclopedia of Type Strains, Phase IV (KMG-IV): sequencing the most valuable type-strain genomes for metagenomic binning, comparative biology and taxonomic classification.</title>
        <authorList>
            <person name="Goeker M."/>
        </authorList>
    </citation>
    <scope>NUCLEOTIDE SEQUENCE [LARGE SCALE GENOMIC DNA]</scope>
    <source>
        <strain evidence="6 7">BW863</strain>
    </source>
</reference>
<feature type="binding site" evidence="4">
    <location>
        <position position="206"/>
    </location>
    <ligand>
        <name>(6R)-5,10-methylene-5,6,7,8-tetrahydrofolate</name>
        <dbReference type="ChEBI" id="CHEBI:15636"/>
    </ligand>
</feature>
<feature type="binding site" description="in other chain" evidence="4">
    <location>
        <begin position="244"/>
        <end position="246"/>
    </location>
    <ligand>
        <name>dUMP</name>
        <dbReference type="ChEBI" id="CHEBI:246422"/>
        <note>ligand shared between dimeric partners</note>
    </ligand>
</feature>
<comment type="function">
    <text evidence="4">Catalyzes the reductive methylation of 2'-deoxyuridine-5'-monophosphate (dUMP) to 2'-deoxythymidine-5'-monophosphate (dTMP) while utilizing 5,10-methylenetetrahydrofolate (mTHF) as the methyl donor and reductant in the reaction, yielding dihydrofolate (DHF) as a by-product. This enzymatic reaction provides an intracellular de novo source of dTMP, an essential precursor for DNA biosynthesis.</text>
</comment>
<evidence type="ECO:0000259" key="5">
    <source>
        <dbReference type="Pfam" id="PF00303"/>
    </source>
</evidence>
<dbReference type="EMBL" id="QUMO01000001">
    <property type="protein sequence ID" value="REF89230.1"/>
    <property type="molecule type" value="Genomic_DNA"/>
</dbReference>
<keyword evidence="2 4" id="KW-0489">Methyltransferase</keyword>
<comment type="pathway">
    <text evidence="4">Pyrimidine metabolism; dTTP biosynthesis.</text>
</comment>
<dbReference type="EC" id="2.1.1.45" evidence="1 4"/>
<dbReference type="Gene3D" id="3.30.572.10">
    <property type="entry name" value="Thymidylate synthase/dCMP hydroxymethylase domain"/>
    <property type="match status" value="1"/>
</dbReference>
<feature type="binding site" description="in other chain" evidence="4">
    <location>
        <position position="28"/>
    </location>
    <ligand>
        <name>dUMP</name>
        <dbReference type="ChEBI" id="CHEBI:246422"/>
        <note>ligand shared between dimeric partners</note>
    </ligand>
</feature>
<dbReference type="InterPro" id="IPR036926">
    <property type="entry name" value="Thymidate_synth/dCMP_Mease_sf"/>
</dbReference>
<proteinExistence type="inferred from homology"/>
<evidence type="ECO:0000256" key="3">
    <source>
        <dbReference type="ARBA" id="ARBA00022679"/>
    </source>
</evidence>
<organism evidence="6 7">
    <name type="scientific">Methylovirgula ligni</name>
    <dbReference type="NCBI Taxonomy" id="569860"/>
    <lineage>
        <taxon>Bacteria</taxon>
        <taxon>Pseudomonadati</taxon>
        <taxon>Pseudomonadota</taxon>
        <taxon>Alphaproteobacteria</taxon>
        <taxon>Hyphomicrobiales</taxon>
        <taxon>Beijerinckiaceae</taxon>
        <taxon>Methylovirgula</taxon>
    </lineage>
</organism>
<dbReference type="GO" id="GO:0004799">
    <property type="term" value="F:thymidylate synthase activity"/>
    <property type="evidence" value="ECO:0007669"/>
    <property type="project" value="UniProtKB-UniRule"/>
</dbReference>
<dbReference type="InterPro" id="IPR045097">
    <property type="entry name" value="Thymidate_synth/dCMP_Mease"/>
</dbReference>
<comment type="subcellular location">
    <subcellularLocation>
        <location evidence="4">Cytoplasm</location>
    </subcellularLocation>
</comment>
<keyword evidence="3 4" id="KW-0808">Transferase</keyword>
<dbReference type="Pfam" id="PF00303">
    <property type="entry name" value="Thymidylat_synt"/>
    <property type="match status" value="1"/>
</dbReference>
<evidence type="ECO:0000256" key="2">
    <source>
        <dbReference type="ARBA" id="ARBA00022603"/>
    </source>
</evidence>
<feature type="binding site" evidence="4">
    <location>
        <begin position="162"/>
        <end position="163"/>
    </location>
    <ligand>
        <name>dUMP</name>
        <dbReference type="ChEBI" id="CHEBI:246422"/>
        <note>ligand shared between dimeric partners</note>
    </ligand>
</feature>
<dbReference type="NCBIfam" id="NF002497">
    <property type="entry name" value="PRK01827.1-3"/>
    <property type="match status" value="1"/>
</dbReference>
<dbReference type="AlphaFoldDB" id="A0A3D9Z4Q5"/>
<dbReference type="GO" id="GO:0006235">
    <property type="term" value="P:dTTP biosynthetic process"/>
    <property type="evidence" value="ECO:0007669"/>
    <property type="project" value="UniProtKB-UniRule"/>
</dbReference>
<dbReference type="PRINTS" id="PR00108">
    <property type="entry name" value="THYMDSNTHASE"/>
</dbReference>
<comment type="catalytic activity">
    <reaction evidence="4">
        <text>dUMP + (6R)-5,10-methylene-5,6,7,8-tetrahydrofolate = 7,8-dihydrofolate + dTMP</text>
        <dbReference type="Rhea" id="RHEA:12104"/>
        <dbReference type="ChEBI" id="CHEBI:15636"/>
        <dbReference type="ChEBI" id="CHEBI:57451"/>
        <dbReference type="ChEBI" id="CHEBI:63528"/>
        <dbReference type="ChEBI" id="CHEBI:246422"/>
        <dbReference type="EC" id="2.1.1.45"/>
    </reaction>
</comment>
<dbReference type="HAMAP" id="MF_00008">
    <property type="entry name" value="Thymidy_synth_bact"/>
    <property type="match status" value="1"/>
</dbReference>
<dbReference type="UniPathway" id="UPA00575"/>
<feature type="active site" description="Nucleophile" evidence="4">
    <location>
        <position position="182"/>
    </location>
</feature>
<protein>
    <recommendedName>
        <fullName evidence="1 4">Thymidylate synthase</fullName>
        <shortName evidence="4">TS</shortName>
        <shortName evidence="4">TSase</shortName>
        <ecNumber evidence="1 4">2.1.1.45</ecNumber>
    </recommendedName>
</protein>
<dbReference type="OrthoDB" id="9774633at2"/>
<dbReference type="GO" id="GO:0006231">
    <property type="term" value="P:dTMP biosynthetic process"/>
    <property type="evidence" value="ECO:0007669"/>
    <property type="project" value="UniProtKB-UniRule"/>
</dbReference>
<dbReference type="GO" id="GO:0005829">
    <property type="term" value="C:cytosol"/>
    <property type="evidence" value="ECO:0007669"/>
    <property type="project" value="TreeGrafter"/>
</dbReference>
<comment type="similarity">
    <text evidence="4">Belongs to the thymidylate synthase family. Bacterial-type ThyA subfamily.</text>
</comment>
<dbReference type="PANTHER" id="PTHR11548">
    <property type="entry name" value="THYMIDYLATE SYNTHASE 1"/>
    <property type="match status" value="1"/>
</dbReference>
<feature type="binding site" description="in other chain" evidence="4">
    <location>
        <position position="214"/>
    </location>
    <ligand>
        <name>dUMP</name>
        <dbReference type="ChEBI" id="CHEBI:246422"/>
        <note>ligand shared between dimeric partners</note>
    </ligand>
</feature>
<dbReference type="NCBIfam" id="TIGR03284">
    <property type="entry name" value="thym_sym"/>
    <property type="match status" value="1"/>
</dbReference>
<feature type="domain" description="Thymidylate synthase/dCMP hydroxymethylase" evidence="5">
    <location>
        <begin position="10"/>
        <end position="301"/>
    </location>
</feature>
<keyword evidence="4" id="KW-0963">Cytoplasm</keyword>
<comment type="subunit">
    <text evidence="4">Homodimer.</text>
</comment>
<feature type="binding site" description="in other chain" evidence="4">
    <location>
        <begin position="203"/>
        <end position="206"/>
    </location>
    <ligand>
        <name>dUMP</name>
        <dbReference type="ChEBI" id="CHEBI:246422"/>
        <note>ligand shared between dimeric partners</note>
    </ligand>
</feature>
<sequence>MPYPRHPEYQYLDLLSNVLEHGDKRIDRTGVGTLSIFGAMTRFNLADGTVPILTTKRVYWKTAVKEMLWFLTGETNIQPLLKNHVSIWTDWPLDRYRKQSGDPISQGEFERRIMEDDAFASRWGDLGPVYGKQWRRWLGPDGKEHDQIATLINSIKSNPTSRRLLFHAWNVGELDQMSLPPCHMVYQFFCTQDGKISCLLFQRSGDLLLGCPFNWTAGAALLFMIAQQTGLTPHEFIWFGGDVHLYLNHVEQARIQLQREPRQWPKLRLLRKPESIDGYRIEDFEVDGYNPHAAIKAEVAV</sequence>
<evidence type="ECO:0000256" key="1">
    <source>
        <dbReference type="ARBA" id="ARBA00011947"/>
    </source>
</evidence>
<keyword evidence="4" id="KW-0545">Nucleotide biosynthesis</keyword>
<accession>A0A3D9Z4Q5</accession>
<dbReference type="SUPFAM" id="SSF55831">
    <property type="entry name" value="Thymidylate synthase/dCMP hydroxymethylase"/>
    <property type="match status" value="1"/>
</dbReference>
<dbReference type="InterPro" id="IPR023451">
    <property type="entry name" value="Thymidate_synth/dCMP_Mease_dom"/>
</dbReference>
<dbReference type="PANTHER" id="PTHR11548:SF9">
    <property type="entry name" value="THYMIDYLATE SYNTHASE"/>
    <property type="match status" value="1"/>
</dbReference>
<feature type="binding site" evidence="4">
    <location>
        <position position="300"/>
    </location>
    <ligand>
        <name>(6R)-5,10-methylene-5,6,7,8-tetrahydrofolate</name>
        <dbReference type="ChEBI" id="CHEBI:15636"/>
    </ligand>
</feature>
<comment type="caution">
    <text evidence="6">The sequence shown here is derived from an EMBL/GenBank/DDBJ whole genome shotgun (WGS) entry which is preliminary data.</text>
</comment>
<dbReference type="Proteomes" id="UP000256900">
    <property type="component" value="Unassembled WGS sequence"/>
</dbReference>
<dbReference type="InterPro" id="IPR000398">
    <property type="entry name" value="Thymidylate_synthase"/>
</dbReference>
<gene>
    <name evidence="4" type="primary">thyA</name>
    <name evidence="6" type="ORF">DES32_0448</name>
</gene>